<organism evidence="1 2">
    <name type="scientific">Streblomastix strix</name>
    <dbReference type="NCBI Taxonomy" id="222440"/>
    <lineage>
        <taxon>Eukaryota</taxon>
        <taxon>Metamonada</taxon>
        <taxon>Preaxostyla</taxon>
        <taxon>Oxymonadida</taxon>
        <taxon>Streblomastigidae</taxon>
        <taxon>Streblomastix</taxon>
    </lineage>
</organism>
<reference evidence="1 2" key="1">
    <citation type="submission" date="2019-03" db="EMBL/GenBank/DDBJ databases">
        <title>Single cell metagenomics reveals metabolic interactions within the superorganism composed of flagellate Streblomastix strix and complex community of Bacteroidetes bacteria on its surface.</title>
        <authorList>
            <person name="Treitli S.C."/>
            <person name="Kolisko M."/>
            <person name="Husnik F."/>
            <person name="Keeling P."/>
            <person name="Hampl V."/>
        </authorList>
    </citation>
    <scope>NUCLEOTIDE SEQUENCE [LARGE SCALE GENOMIC DNA]</scope>
    <source>
        <strain evidence="1">ST1C</strain>
    </source>
</reference>
<evidence type="ECO:0000313" key="2">
    <source>
        <dbReference type="Proteomes" id="UP000324800"/>
    </source>
</evidence>
<name>A0A5J4WJK1_9EUKA</name>
<proteinExistence type="predicted"/>
<gene>
    <name evidence="1" type="ORF">EZS28_009431</name>
</gene>
<feature type="non-terminal residue" evidence="1">
    <location>
        <position position="1"/>
    </location>
</feature>
<dbReference type="AlphaFoldDB" id="A0A5J4WJK1"/>
<evidence type="ECO:0000313" key="1">
    <source>
        <dbReference type="EMBL" id="KAA6395038.1"/>
    </source>
</evidence>
<dbReference type="EMBL" id="SNRW01001783">
    <property type="protein sequence ID" value="KAA6395038.1"/>
    <property type="molecule type" value="Genomic_DNA"/>
</dbReference>
<protein>
    <submittedName>
        <fullName evidence="1">Uncharacterized protein</fullName>
    </submittedName>
</protein>
<accession>A0A5J4WJK1</accession>
<comment type="caution">
    <text evidence="1">The sequence shown here is derived from an EMBL/GenBank/DDBJ whole genome shotgun (WGS) entry which is preliminary data.</text>
</comment>
<dbReference type="Proteomes" id="UP000324800">
    <property type="component" value="Unassembled WGS sequence"/>
</dbReference>
<sequence length="83" mass="9699">EVNMSSTPRTLNFFIDDEQLPVQIINIPSAIRFYIGIDNEESSFTITRFERLQSSSAKEISESKTLEWGKQWKNEKKQECIVQ</sequence>